<evidence type="ECO:0000313" key="3">
    <source>
        <dbReference type="Proteomes" id="UP001366060"/>
    </source>
</evidence>
<dbReference type="Gene3D" id="2.160.20.10">
    <property type="entry name" value="Single-stranded right-handed beta-helix, Pectin lyase-like"/>
    <property type="match status" value="1"/>
</dbReference>
<gene>
    <name evidence="2" type="ORF">V6255_02010</name>
</gene>
<dbReference type="Proteomes" id="UP001366060">
    <property type="component" value="Unassembled WGS sequence"/>
</dbReference>
<dbReference type="EMBL" id="JBAKBA010000003">
    <property type="protein sequence ID" value="MEL0657900.1"/>
    <property type="molecule type" value="Genomic_DNA"/>
</dbReference>
<dbReference type="RefSeq" id="WP_341626648.1">
    <property type="nucleotide sequence ID" value="NZ_JBAKBA010000003.1"/>
</dbReference>
<dbReference type="InterPro" id="IPR006626">
    <property type="entry name" value="PbH1"/>
</dbReference>
<keyword evidence="3" id="KW-1185">Reference proteome</keyword>
<comment type="caution">
    <text evidence="2">The sequence shown here is derived from an EMBL/GenBank/DDBJ whole genome shotgun (WGS) entry which is preliminary data.</text>
</comment>
<feature type="chain" id="PRO_5046081373" evidence="1">
    <location>
        <begin position="27"/>
        <end position="571"/>
    </location>
</feature>
<feature type="signal peptide" evidence="1">
    <location>
        <begin position="1"/>
        <end position="26"/>
    </location>
</feature>
<keyword evidence="1" id="KW-0732">Signal</keyword>
<dbReference type="SMART" id="SM00710">
    <property type="entry name" value="PbH1"/>
    <property type="match status" value="7"/>
</dbReference>
<dbReference type="InterPro" id="IPR012334">
    <property type="entry name" value="Pectin_lyas_fold"/>
</dbReference>
<name>A0ABU9H7P6_9GAMM</name>
<dbReference type="InterPro" id="IPR011050">
    <property type="entry name" value="Pectin_lyase_fold/virulence"/>
</dbReference>
<organism evidence="2 3">
    <name type="scientific">Psychromonas arctica</name>
    <dbReference type="NCBI Taxonomy" id="168275"/>
    <lineage>
        <taxon>Bacteria</taxon>
        <taxon>Pseudomonadati</taxon>
        <taxon>Pseudomonadota</taxon>
        <taxon>Gammaproteobacteria</taxon>
        <taxon>Alteromonadales</taxon>
        <taxon>Psychromonadaceae</taxon>
        <taxon>Psychromonas</taxon>
    </lineage>
</organism>
<evidence type="ECO:0000313" key="2">
    <source>
        <dbReference type="EMBL" id="MEL0657900.1"/>
    </source>
</evidence>
<protein>
    <submittedName>
        <fullName evidence="2">Right-handed parallel beta-helix repeat-containing protein</fullName>
    </submittedName>
</protein>
<dbReference type="SUPFAM" id="SSF51126">
    <property type="entry name" value="Pectin lyase-like"/>
    <property type="match status" value="1"/>
</dbReference>
<accession>A0ABU9H7P6</accession>
<sequence>MRVLNCLNIIKMMSFIFVSTSFTVCAYELPNGVPNPIDNWGTSDTGEIVNPISGEAPESWEVASESGLPAYYIDSSSSNATNSNNTYGSPDKPRSTIPEITYEAGSYIEIHGGPYNGGGQIIFNANGAPEKPIWIRGLSSSELGNISGEMIVKGQYVILENLNFIKQKLGFRSNNSSYVHHATIRNSFFEGTGEVANSSSAVIAVEGRKDKRFHDIIIYNNTIHSYGKSFIDSDPSLGESIENDYHGVKVTKNSDRIWVVKNEIYNLGGDSVQIGNATVNDGERSKGVYITDNDFYENLENGVDIKAADDTLIINNRIWGFVRHKNNSSSGGGIIIHSKASNTWVVNNEIFNSAGGIAATDSSLNTWVIGNVIKNIQHPEWDTDWAGGLYDSGSAIHFRGGSSGGAINNTIINYDKGIEAASGEYVFLNNILFNRNNEAGNDLFVESTDNDVLVKSNLVFSESSSLKENNVNCLLCLYQNPDFSDLLVDEALSSDSAALASGYDMQSYLDQYQDVFETVLNKDIYNNNRFVGSIDVGAVENQFSSEIKDAGVGLPNAAEILDIKVINTNNE</sequence>
<evidence type="ECO:0000256" key="1">
    <source>
        <dbReference type="SAM" id="SignalP"/>
    </source>
</evidence>
<proteinExistence type="predicted"/>
<reference evidence="2 3" key="1">
    <citation type="submission" date="2024-02" db="EMBL/GenBank/DDBJ databases">
        <title>Bacteria isolated from the canopy kelp, Nereocystis luetkeana.</title>
        <authorList>
            <person name="Pfister C.A."/>
            <person name="Younker I.T."/>
            <person name="Light S.H."/>
        </authorList>
    </citation>
    <scope>NUCLEOTIDE SEQUENCE [LARGE SCALE GENOMIC DNA]</scope>
    <source>
        <strain evidence="2 3">TI.2.07</strain>
    </source>
</reference>